<keyword evidence="1" id="KW-0812">Transmembrane</keyword>
<feature type="transmembrane region" description="Helical" evidence="1">
    <location>
        <begin position="6"/>
        <end position="27"/>
    </location>
</feature>
<keyword evidence="1" id="KW-1133">Transmembrane helix</keyword>
<dbReference type="RefSeq" id="WP_131280456.1">
    <property type="nucleotide sequence ID" value="NZ_JBHSLR010000009.1"/>
</dbReference>
<accession>A0A4Q9V037</accession>
<proteinExistence type="predicted"/>
<dbReference type="OrthoDB" id="9828882at2"/>
<dbReference type="Proteomes" id="UP000293036">
    <property type="component" value="Unassembled WGS sequence"/>
</dbReference>
<dbReference type="EMBL" id="SJDT01000003">
    <property type="protein sequence ID" value="TBW22009.1"/>
    <property type="molecule type" value="Genomic_DNA"/>
</dbReference>
<evidence type="ECO:0000256" key="1">
    <source>
        <dbReference type="SAM" id="Phobius"/>
    </source>
</evidence>
<organism evidence="2 3">
    <name type="scientific">Arcanobacterium bovis</name>
    <dbReference type="NCBI Taxonomy" id="2529275"/>
    <lineage>
        <taxon>Bacteria</taxon>
        <taxon>Bacillati</taxon>
        <taxon>Actinomycetota</taxon>
        <taxon>Actinomycetes</taxon>
        <taxon>Actinomycetales</taxon>
        <taxon>Actinomycetaceae</taxon>
        <taxon>Arcanobacterium</taxon>
    </lineage>
</organism>
<dbReference type="AlphaFoldDB" id="A0A4Q9V037"/>
<evidence type="ECO:0000313" key="3">
    <source>
        <dbReference type="Proteomes" id="UP000293036"/>
    </source>
</evidence>
<name>A0A4Q9V037_9ACTO</name>
<gene>
    <name evidence="2" type="ORF">EZJ44_04005</name>
</gene>
<keyword evidence="3" id="KW-1185">Reference proteome</keyword>
<protein>
    <submittedName>
        <fullName evidence="2">Uncharacterized protein</fullName>
    </submittedName>
</protein>
<sequence>MGDIYIKTLLIVLFAGSLGWALFVGLSPKTKGSWDERTRLIALLRKEKISHKDIVKDARTFLIGEQSNTSLWPFLANAAAHDALSGSGTQTWRSARILVGESDAYQVITVDSPFLADGSEKTFPQMLGVTDSFKLPVGFASTPVTAPSFLEPSQRRWTFYATASSAELQEDSALLEWANSQPNVVAIYTNGNTASVIIAAHEFDSELVAEIKAIKSALGQLVRL</sequence>
<reference evidence="2 3" key="1">
    <citation type="submission" date="2019-02" db="EMBL/GenBank/DDBJ databases">
        <title>Arcanobacterium bovis sp. nov., isolated from the milk of a cow with mastitis.</title>
        <authorList>
            <person name="Sammra O."/>
            <person name="Foster G."/>
            <person name="Hassan A."/>
            <person name="Alssahen M."/>
            <person name="Laemmler C."/>
            <person name="Borowiak M."/>
            <person name="Malorny B."/>
            <person name="Abdulmawjood A."/>
        </authorList>
    </citation>
    <scope>NUCLEOTIDE SEQUENCE [LARGE SCALE GENOMIC DNA]</scope>
    <source>
        <strain evidence="2 3">C605018/01/1</strain>
    </source>
</reference>
<comment type="caution">
    <text evidence="2">The sequence shown here is derived from an EMBL/GenBank/DDBJ whole genome shotgun (WGS) entry which is preliminary data.</text>
</comment>
<keyword evidence="1" id="KW-0472">Membrane</keyword>
<evidence type="ECO:0000313" key="2">
    <source>
        <dbReference type="EMBL" id="TBW22009.1"/>
    </source>
</evidence>